<dbReference type="PANTHER" id="PTHR37326:SF1">
    <property type="entry name" value="BLL3975 PROTEIN"/>
    <property type="match status" value="1"/>
</dbReference>
<keyword evidence="4" id="KW-0862">Zinc</keyword>
<name>E1X1I4_HALMS</name>
<dbReference type="PANTHER" id="PTHR37326">
    <property type="entry name" value="BLL3975 PROTEIN"/>
    <property type="match status" value="1"/>
</dbReference>
<dbReference type="OrthoDB" id="527673at2"/>
<proteinExistence type="predicted"/>
<dbReference type="Pfam" id="PF24827">
    <property type="entry name" value="AstE_AspA_cat"/>
    <property type="match status" value="1"/>
</dbReference>
<dbReference type="Gene3D" id="3.40.630.10">
    <property type="entry name" value="Zn peptidases"/>
    <property type="match status" value="1"/>
</dbReference>
<evidence type="ECO:0000259" key="5">
    <source>
        <dbReference type="Pfam" id="PF24827"/>
    </source>
</evidence>
<dbReference type="KEGG" id="bmx:BMS_1748"/>
<dbReference type="CDD" id="cd06250">
    <property type="entry name" value="M14_PaAOTO_like"/>
    <property type="match status" value="1"/>
</dbReference>
<evidence type="ECO:0000313" key="6">
    <source>
        <dbReference type="EMBL" id="CBW26575.1"/>
    </source>
</evidence>
<dbReference type="GO" id="GO:0016788">
    <property type="term" value="F:hydrolase activity, acting on ester bonds"/>
    <property type="evidence" value="ECO:0007669"/>
    <property type="project" value="InterPro"/>
</dbReference>
<keyword evidence="7" id="KW-1185">Reference proteome</keyword>
<keyword evidence="3" id="KW-0378">Hydrolase</keyword>
<dbReference type="EMBL" id="FQ312005">
    <property type="protein sequence ID" value="CBW26575.1"/>
    <property type="molecule type" value="Genomic_DNA"/>
</dbReference>
<evidence type="ECO:0000256" key="2">
    <source>
        <dbReference type="ARBA" id="ARBA00022723"/>
    </source>
</evidence>
<evidence type="ECO:0000256" key="1">
    <source>
        <dbReference type="ARBA" id="ARBA00001947"/>
    </source>
</evidence>
<dbReference type="AlphaFoldDB" id="E1X1I4"/>
<keyword evidence="2" id="KW-0479">Metal-binding</keyword>
<dbReference type="STRING" id="862908.BMS_1748"/>
<dbReference type="GO" id="GO:0046872">
    <property type="term" value="F:metal ion binding"/>
    <property type="evidence" value="ECO:0007669"/>
    <property type="project" value="UniProtKB-KW"/>
</dbReference>
<protein>
    <recommendedName>
        <fullName evidence="5">Succinylglutamate desuccinylase/Aspartoacylase catalytic domain-containing protein</fullName>
    </recommendedName>
</protein>
<dbReference type="InterPro" id="IPR053138">
    <property type="entry name" value="N-alpha-Ac-DABA_deacetylase"/>
</dbReference>
<feature type="domain" description="Succinylglutamate desuccinylase/Aspartoacylase catalytic" evidence="5">
    <location>
        <begin position="34"/>
        <end position="273"/>
    </location>
</feature>
<evidence type="ECO:0000256" key="3">
    <source>
        <dbReference type="ARBA" id="ARBA00022801"/>
    </source>
</evidence>
<comment type="cofactor">
    <cofactor evidence="1">
        <name>Zn(2+)</name>
        <dbReference type="ChEBI" id="CHEBI:29105"/>
    </cofactor>
</comment>
<gene>
    <name evidence="6" type="ordered locus">BMS_1748</name>
</gene>
<accession>E1X1I4</accession>
<dbReference type="Gene3D" id="2.40.50.100">
    <property type="match status" value="1"/>
</dbReference>
<organism evidence="6 7">
    <name type="scientific">Halobacteriovorax marinus (strain ATCC BAA-682 / DSM 15412 / SJ)</name>
    <name type="common">Bacteriovorax marinus</name>
    <dbReference type="NCBI Taxonomy" id="862908"/>
    <lineage>
        <taxon>Bacteria</taxon>
        <taxon>Pseudomonadati</taxon>
        <taxon>Bdellovibrionota</taxon>
        <taxon>Bacteriovoracia</taxon>
        <taxon>Bacteriovoracales</taxon>
        <taxon>Halobacteriovoraceae</taxon>
        <taxon>Halobacteriovorax</taxon>
    </lineage>
</organism>
<dbReference type="eggNOG" id="COG3608">
    <property type="taxonomic scope" value="Bacteria"/>
</dbReference>
<dbReference type="HOGENOM" id="CLU_062226_0_0_7"/>
<evidence type="ECO:0000256" key="4">
    <source>
        <dbReference type="ARBA" id="ARBA00022833"/>
    </source>
</evidence>
<evidence type="ECO:0000313" key="7">
    <source>
        <dbReference type="Proteomes" id="UP000008963"/>
    </source>
</evidence>
<sequence>MTNKISKRKIALSELPSGEKLSLKVIEVDGSFEGPHCYIQASVHGAEHQGNAVIYRLLEYLENNPIIGKITILPMANPQAINTKIGTYTFGRFNPNTGDNWNRLYFDFTKSSTEVVEFAKSHLQSDEKDICKEYKKLLKELILSQKAKHIEYGPNTNGLVNLTLQELATDSDYVLDLHTGPKATRYLYVPEYLEQRSDDLHFPFRLIIPNEFGSAMDEATFMPWVNLQSTFKELGRDFHIPFESYTVELGSEEIIDLEEASHDLLYILNYLHHRGIIEEAPELPRESEKLKCKLSDYKTYYAPRGALYHYNISPGSKFKKGDILATGINFENLFRDEPVKFEVKALADGILINHYPSSSVPSGAELLQVMQEYYS</sequence>
<dbReference type="PATRIC" id="fig|862908.3.peg.1660"/>
<dbReference type="RefSeq" id="WP_014244356.1">
    <property type="nucleotide sequence ID" value="NC_016620.1"/>
</dbReference>
<dbReference type="InterPro" id="IPR055438">
    <property type="entry name" value="AstE_AspA_cat"/>
</dbReference>
<reference evidence="7" key="1">
    <citation type="journal article" date="2013" name="ISME J.">
        <title>A small predatory core genome in the divergent marine Bacteriovorax marinus SJ and the terrestrial Bdellovibrio bacteriovorus.</title>
        <authorList>
            <person name="Crossman L.C."/>
            <person name="Chen H."/>
            <person name="Cerdeno-Tarraga A.M."/>
            <person name="Brooks K."/>
            <person name="Quail M.A."/>
            <person name="Pineiro S.A."/>
            <person name="Hobley L."/>
            <person name="Sockett R.E."/>
            <person name="Bentley S.D."/>
            <person name="Parkhill J."/>
            <person name="Williams H.N."/>
            <person name="Stine O.C."/>
        </authorList>
    </citation>
    <scope>NUCLEOTIDE SEQUENCE [LARGE SCALE GENOMIC DNA]</scope>
    <source>
        <strain evidence="7">ATCC BAA-682 / DSM 15412 / SJ</strain>
    </source>
</reference>
<dbReference type="Proteomes" id="UP000008963">
    <property type="component" value="Chromosome"/>
</dbReference>
<dbReference type="SUPFAM" id="SSF53187">
    <property type="entry name" value="Zn-dependent exopeptidases"/>
    <property type="match status" value="1"/>
</dbReference>